<evidence type="ECO:0000256" key="1">
    <source>
        <dbReference type="ARBA" id="ARBA00005336"/>
    </source>
</evidence>
<dbReference type="RefSeq" id="WP_147131977.1">
    <property type="nucleotide sequence ID" value="NZ_BAABIJ010000001.1"/>
</dbReference>
<dbReference type="InterPro" id="IPR050226">
    <property type="entry name" value="NagZ_Beta-hexosaminidase"/>
</dbReference>
<sequence>MTHRSELHALALRTLIPGFTGTTAPPWALELLEAGLGGYCLFAFNIADADQLARLNASLREASPDAVIAIDEEGGDVTRLHTATGSPYPGNAALGAVDDPELTTAIHRSIGSELVQAGVNLNFAPAVDVNVEDDNPVIGTRSFGRDPEAVARHAVAAVRGLQQAGVAACAKHFPGHGATSVDSHLTVPTVDVSLDVLRRRELVPFQAVIDAGIQVIMSGHIRVPALTGDAPGTLSHAAMTGLLREEMGFDGVIVTDAMEMQGASGATGMPEAIVRALMAGCDLICTGGESQKAGPMTELVHATADAVADAVVSGRMPLERLESAVARGDALRAWQREHHAAAANRPLGLEAARRALHLEGTVPRLDDAVIVQIDSPANIAVGEFPWGVTPLLTKRLPDAVVRHTDVESDESAELSALAAGRPIVVVSRDTHRRPAARALLAGLAAGPSPVVLVEMGWPAAWRPEGVTAYLATFGAAGANAQAAAERLLGD</sequence>
<gene>
    <name evidence="5" type="ORF">LX16_0318</name>
</gene>
<feature type="domain" description="Glycoside hydrolase family 3 N-terminal" evidence="4">
    <location>
        <begin position="31"/>
        <end position="327"/>
    </location>
</feature>
<dbReference type="InterPro" id="IPR001764">
    <property type="entry name" value="Glyco_hydro_3_N"/>
</dbReference>
<evidence type="ECO:0000256" key="3">
    <source>
        <dbReference type="ARBA" id="ARBA00023295"/>
    </source>
</evidence>
<accession>A0A562V9U3</accession>
<reference evidence="5 6" key="1">
    <citation type="journal article" date="2013" name="Stand. Genomic Sci.">
        <title>Genomic Encyclopedia of Type Strains, Phase I: The one thousand microbial genomes (KMG-I) project.</title>
        <authorList>
            <person name="Kyrpides N.C."/>
            <person name="Woyke T."/>
            <person name="Eisen J.A."/>
            <person name="Garrity G."/>
            <person name="Lilburn T.G."/>
            <person name="Beck B.J."/>
            <person name="Whitman W.B."/>
            <person name="Hugenholtz P."/>
            <person name="Klenk H.P."/>
        </authorList>
    </citation>
    <scope>NUCLEOTIDE SEQUENCE [LARGE SCALE GENOMIC DNA]</scope>
    <source>
        <strain evidence="5 6">DSM 45044</strain>
    </source>
</reference>
<keyword evidence="3" id="KW-0326">Glycosidase</keyword>
<dbReference type="InterPro" id="IPR017853">
    <property type="entry name" value="GH"/>
</dbReference>
<evidence type="ECO:0000259" key="4">
    <source>
        <dbReference type="Pfam" id="PF00933"/>
    </source>
</evidence>
<dbReference type="OrthoDB" id="9805821at2"/>
<dbReference type="GO" id="GO:0004553">
    <property type="term" value="F:hydrolase activity, hydrolyzing O-glycosyl compounds"/>
    <property type="evidence" value="ECO:0007669"/>
    <property type="project" value="InterPro"/>
</dbReference>
<dbReference type="Pfam" id="PF00933">
    <property type="entry name" value="Glyco_hydro_3"/>
    <property type="match status" value="1"/>
</dbReference>
<protein>
    <submittedName>
        <fullName evidence="5">Beta-N-acetylhexosaminidase</fullName>
    </submittedName>
</protein>
<dbReference type="PANTHER" id="PTHR30480:SF16">
    <property type="entry name" value="GLYCOSIDE HYDROLASE FAMILY 3 DOMAIN PROTEIN"/>
    <property type="match status" value="1"/>
</dbReference>
<keyword evidence="2" id="KW-0378">Hydrolase</keyword>
<dbReference type="PANTHER" id="PTHR30480">
    <property type="entry name" value="BETA-HEXOSAMINIDASE-RELATED"/>
    <property type="match status" value="1"/>
</dbReference>
<dbReference type="GO" id="GO:0009254">
    <property type="term" value="P:peptidoglycan turnover"/>
    <property type="evidence" value="ECO:0007669"/>
    <property type="project" value="TreeGrafter"/>
</dbReference>
<dbReference type="GO" id="GO:0005975">
    <property type="term" value="P:carbohydrate metabolic process"/>
    <property type="evidence" value="ECO:0007669"/>
    <property type="project" value="InterPro"/>
</dbReference>
<organism evidence="5 6">
    <name type="scientific">Stackebrandtia albiflava</name>
    <dbReference type="NCBI Taxonomy" id="406432"/>
    <lineage>
        <taxon>Bacteria</taxon>
        <taxon>Bacillati</taxon>
        <taxon>Actinomycetota</taxon>
        <taxon>Actinomycetes</taxon>
        <taxon>Glycomycetales</taxon>
        <taxon>Glycomycetaceae</taxon>
        <taxon>Stackebrandtia</taxon>
    </lineage>
</organism>
<keyword evidence="6" id="KW-1185">Reference proteome</keyword>
<dbReference type="Proteomes" id="UP000321617">
    <property type="component" value="Unassembled WGS sequence"/>
</dbReference>
<evidence type="ECO:0000313" key="6">
    <source>
        <dbReference type="Proteomes" id="UP000321617"/>
    </source>
</evidence>
<comment type="caution">
    <text evidence="5">The sequence shown here is derived from an EMBL/GenBank/DDBJ whole genome shotgun (WGS) entry which is preliminary data.</text>
</comment>
<evidence type="ECO:0000256" key="2">
    <source>
        <dbReference type="ARBA" id="ARBA00022801"/>
    </source>
</evidence>
<name>A0A562V9U3_9ACTN</name>
<comment type="similarity">
    <text evidence="1">Belongs to the glycosyl hydrolase 3 family.</text>
</comment>
<dbReference type="EMBL" id="VLLL01000005">
    <property type="protein sequence ID" value="TWJ14632.1"/>
    <property type="molecule type" value="Genomic_DNA"/>
</dbReference>
<dbReference type="AlphaFoldDB" id="A0A562V9U3"/>
<evidence type="ECO:0000313" key="5">
    <source>
        <dbReference type="EMBL" id="TWJ14632.1"/>
    </source>
</evidence>
<dbReference type="Gene3D" id="3.20.20.300">
    <property type="entry name" value="Glycoside hydrolase, family 3, N-terminal domain"/>
    <property type="match status" value="1"/>
</dbReference>
<dbReference type="SUPFAM" id="SSF51445">
    <property type="entry name" value="(Trans)glycosidases"/>
    <property type="match status" value="1"/>
</dbReference>
<proteinExistence type="inferred from homology"/>
<dbReference type="InterPro" id="IPR036962">
    <property type="entry name" value="Glyco_hydro_3_N_sf"/>
</dbReference>
<dbReference type="PRINTS" id="PR00133">
    <property type="entry name" value="GLHYDRLASE3"/>
</dbReference>